<dbReference type="GeneID" id="79513906"/>
<dbReference type="HOGENOM" id="CLU_097479_1_0_9"/>
<dbReference type="STRING" id="592028.GCWU000321_00768"/>
<gene>
    <name evidence="1" type="ORF">GCWU000321_00768</name>
</gene>
<name>C9LML5_9FIRM</name>
<dbReference type="Proteomes" id="UP000004736">
    <property type="component" value="Unassembled WGS sequence"/>
</dbReference>
<evidence type="ECO:0000313" key="2">
    <source>
        <dbReference type="Proteomes" id="UP000004736"/>
    </source>
</evidence>
<dbReference type="AlphaFoldDB" id="C9LML5"/>
<dbReference type="Pfam" id="PF25753">
    <property type="entry name" value="SF0329"/>
    <property type="match status" value="1"/>
</dbReference>
<dbReference type="eggNOG" id="ENOG502ZAJN">
    <property type="taxonomic scope" value="Bacteria"/>
</dbReference>
<dbReference type="EMBL" id="ACIM02000001">
    <property type="protein sequence ID" value="EEW96801.1"/>
    <property type="molecule type" value="Genomic_DNA"/>
</dbReference>
<organism evidence="1 2">
    <name type="scientific">Dialister invisus DSM 15470</name>
    <dbReference type="NCBI Taxonomy" id="592028"/>
    <lineage>
        <taxon>Bacteria</taxon>
        <taxon>Bacillati</taxon>
        <taxon>Bacillota</taxon>
        <taxon>Negativicutes</taxon>
        <taxon>Veillonellales</taxon>
        <taxon>Veillonellaceae</taxon>
        <taxon>Dialister</taxon>
    </lineage>
</organism>
<protein>
    <submittedName>
        <fullName evidence="1">Uncharacterized protein</fullName>
    </submittedName>
</protein>
<comment type="caution">
    <text evidence="1">The sequence shown here is derived from an EMBL/GenBank/DDBJ whole genome shotgun (WGS) entry which is preliminary data.</text>
</comment>
<proteinExistence type="predicted"/>
<dbReference type="OrthoDB" id="9815878at2"/>
<sequence>MSSWSGIRKKLETEYLAPSLRGHIQYYATSYSRSPDHEGRAAIRYDGKEIIKGCYYNNWMKADLFPKDEKYEKRMKKEFAFIDDTALQLGIFDQRCFYNAFAEFDQQSIEMSLKSENLIVRIFAVLDRRVGKRRLALMKETIAEEPDTFQEFYAIRLKAEGLI</sequence>
<dbReference type="RefSeq" id="WP_007069734.1">
    <property type="nucleotide sequence ID" value="NZ_GG698602.1"/>
</dbReference>
<accession>C9LML5</accession>
<keyword evidence="2" id="KW-1185">Reference proteome</keyword>
<reference evidence="1" key="1">
    <citation type="submission" date="2009-09" db="EMBL/GenBank/DDBJ databases">
        <authorList>
            <person name="Weinstock G."/>
            <person name="Sodergren E."/>
            <person name="Clifton S."/>
            <person name="Fulton L."/>
            <person name="Fulton B."/>
            <person name="Courtney L."/>
            <person name="Fronick C."/>
            <person name="Harrison M."/>
            <person name="Strong C."/>
            <person name="Farmer C."/>
            <person name="Delahaunty K."/>
            <person name="Markovic C."/>
            <person name="Hall O."/>
            <person name="Minx P."/>
            <person name="Tomlinson C."/>
            <person name="Mitreva M."/>
            <person name="Nelson J."/>
            <person name="Hou S."/>
            <person name="Wollam A."/>
            <person name="Pepin K.H."/>
            <person name="Johnson M."/>
            <person name="Bhonagiri V."/>
            <person name="Nash W.E."/>
            <person name="Warren W."/>
            <person name="Chinwalla A."/>
            <person name="Mardis E.R."/>
            <person name="Wilson R.K."/>
        </authorList>
    </citation>
    <scope>NUCLEOTIDE SEQUENCE [LARGE SCALE GENOMIC DNA]</scope>
    <source>
        <strain evidence="1">DSM 15470</strain>
    </source>
</reference>
<evidence type="ECO:0000313" key="1">
    <source>
        <dbReference type="EMBL" id="EEW96801.1"/>
    </source>
</evidence>
<dbReference type="InterPro" id="IPR057955">
    <property type="entry name" value="SF0329-like"/>
</dbReference>